<keyword evidence="7" id="KW-0378">Hydrolase</keyword>
<protein>
    <recommendedName>
        <fullName evidence="1">RNA-directed DNA polymerase</fullName>
        <ecNumber evidence="1">2.7.7.49</ecNumber>
    </recommendedName>
</protein>
<evidence type="ECO:0000256" key="8">
    <source>
        <dbReference type="ARBA" id="ARBA00022918"/>
    </source>
</evidence>
<keyword evidence="11" id="KW-1185">Reference proteome</keyword>
<evidence type="ECO:0000256" key="4">
    <source>
        <dbReference type="ARBA" id="ARBA00022695"/>
    </source>
</evidence>
<dbReference type="Pfam" id="PF13650">
    <property type="entry name" value="Asp_protease_2"/>
    <property type="match status" value="1"/>
</dbReference>
<dbReference type="InterPro" id="IPR043128">
    <property type="entry name" value="Rev_trsase/Diguanyl_cyclase"/>
</dbReference>
<gene>
    <name evidence="10" type="ORF">MA16_Dca005748</name>
</gene>
<feature type="domain" description="Reverse transcriptase" evidence="9">
    <location>
        <begin position="268"/>
        <end position="447"/>
    </location>
</feature>
<dbReference type="InterPro" id="IPR041373">
    <property type="entry name" value="RT_RNaseH"/>
</dbReference>
<dbReference type="PANTHER" id="PTHR35046">
    <property type="entry name" value="ZINC KNUCKLE (CCHC-TYPE) FAMILY PROTEIN"/>
    <property type="match status" value="1"/>
</dbReference>
<dbReference type="Pfam" id="PF00078">
    <property type="entry name" value="RVT_1"/>
    <property type="match status" value="1"/>
</dbReference>
<dbReference type="GO" id="GO:0003964">
    <property type="term" value="F:RNA-directed DNA polymerase activity"/>
    <property type="evidence" value="ECO:0007669"/>
    <property type="project" value="UniProtKB-KW"/>
</dbReference>
<dbReference type="Proteomes" id="UP000233837">
    <property type="component" value="Unassembled WGS sequence"/>
</dbReference>
<evidence type="ECO:0000256" key="3">
    <source>
        <dbReference type="ARBA" id="ARBA00022679"/>
    </source>
</evidence>
<keyword evidence="6" id="KW-0255">Endonuclease</keyword>
<name>A0A2I0WX45_9ASPA</name>
<dbReference type="FunFam" id="3.10.10.10:FF:000007">
    <property type="entry name" value="Retrovirus-related Pol polyprotein from transposon 17.6-like Protein"/>
    <property type="match status" value="1"/>
</dbReference>
<dbReference type="Pfam" id="PF17917">
    <property type="entry name" value="RT_RNaseH"/>
    <property type="match status" value="1"/>
</dbReference>
<dbReference type="CDD" id="cd09274">
    <property type="entry name" value="RNase_HI_RT_Ty3"/>
    <property type="match status" value="1"/>
</dbReference>
<evidence type="ECO:0000313" key="10">
    <source>
        <dbReference type="EMBL" id="PKU80217.1"/>
    </source>
</evidence>
<dbReference type="SUPFAM" id="SSF56672">
    <property type="entry name" value="DNA/RNA polymerases"/>
    <property type="match status" value="1"/>
</dbReference>
<dbReference type="PROSITE" id="PS50878">
    <property type="entry name" value="RT_POL"/>
    <property type="match status" value="1"/>
</dbReference>
<dbReference type="InterPro" id="IPR043502">
    <property type="entry name" value="DNA/RNA_pol_sf"/>
</dbReference>
<proteinExistence type="predicted"/>
<dbReference type="CDD" id="cd01647">
    <property type="entry name" value="RT_LTR"/>
    <property type="match status" value="1"/>
</dbReference>
<dbReference type="EC" id="2.7.7.49" evidence="1"/>
<evidence type="ECO:0000256" key="6">
    <source>
        <dbReference type="ARBA" id="ARBA00022759"/>
    </source>
</evidence>
<keyword evidence="5" id="KW-0540">Nuclease</keyword>
<dbReference type="GO" id="GO:0004519">
    <property type="term" value="F:endonuclease activity"/>
    <property type="evidence" value="ECO:0007669"/>
    <property type="project" value="UniProtKB-KW"/>
</dbReference>
<dbReference type="Gene3D" id="3.10.10.10">
    <property type="entry name" value="HIV Type 1 Reverse Transcriptase, subunit A, domain 1"/>
    <property type="match status" value="1"/>
</dbReference>
<evidence type="ECO:0000256" key="5">
    <source>
        <dbReference type="ARBA" id="ARBA00022722"/>
    </source>
</evidence>
<dbReference type="SUPFAM" id="SSF50630">
    <property type="entry name" value="Acid proteases"/>
    <property type="match status" value="1"/>
</dbReference>
<dbReference type="Gene3D" id="2.40.70.10">
    <property type="entry name" value="Acid Proteases"/>
    <property type="match status" value="1"/>
</dbReference>
<reference evidence="10 11" key="1">
    <citation type="journal article" date="2016" name="Sci. Rep.">
        <title>The Dendrobium catenatum Lindl. genome sequence provides insights into polysaccharide synthase, floral development and adaptive evolution.</title>
        <authorList>
            <person name="Zhang G.Q."/>
            <person name="Xu Q."/>
            <person name="Bian C."/>
            <person name="Tsai W.C."/>
            <person name="Yeh C.M."/>
            <person name="Liu K.W."/>
            <person name="Yoshida K."/>
            <person name="Zhang L.S."/>
            <person name="Chang S.B."/>
            <person name="Chen F."/>
            <person name="Shi Y."/>
            <person name="Su Y.Y."/>
            <person name="Zhang Y.Q."/>
            <person name="Chen L.J."/>
            <person name="Yin Y."/>
            <person name="Lin M."/>
            <person name="Huang H."/>
            <person name="Deng H."/>
            <person name="Wang Z.W."/>
            <person name="Zhu S.L."/>
            <person name="Zhao X."/>
            <person name="Deng C."/>
            <person name="Niu S.C."/>
            <person name="Huang J."/>
            <person name="Wang M."/>
            <person name="Liu G.H."/>
            <person name="Yang H.J."/>
            <person name="Xiao X.J."/>
            <person name="Hsiao Y.Y."/>
            <person name="Wu W.L."/>
            <person name="Chen Y.Y."/>
            <person name="Mitsuda N."/>
            <person name="Ohme-Takagi M."/>
            <person name="Luo Y.B."/>
            <person name="Van de Peer Y."/>
            <person name="Liu Z.J."/>
        </authorList>
    </citation>
    <scope>NUCLEOTIDE SEQUENCE [LARGE SCALE GENOMIC DNA]</scope>
    <source>
        <tissue evidence="10">The whole plant</tissue>
    </source>
</reference>
<dbReference type="GO" id="GO:0006508">
    <property type="term" value="P:proteolysis"/>
    <property type="evidence" value="ECO:0007669"/>
    <property type="project" value="UniProtKB-KW"/>
</dbReference>
<organism evidence="10 11">
    <name type="scientific">Dendrobium catenatum</name>
    <dbReference type="NCBI Taxonomy" id="906689"/>
    <lineage>
        <taxon>Eukaryota</taxon>
        <taxon>Viridiplantae</taxon>
        <taxon>Streptophyta</taxon>
        <taxon>Embryophyta</taxon>
        <taxon>Tracheophyta</taxon>
        <taxon>Spermatophyta</taxon>
        <taxon>Magnoliopsida</taxon>
        <taxon>Liliopsida</taxon>
        <taxon>Asparagales</taxon>
        <taxon>Orchidaceae</taxon>
        <taxon>Epidendroideae</taxon>
        <taxon>Malaxideae</taxon>
        <taxon>Dendrobiinae</taxon>
        <taxon>Dendrobium</taxon>
    </lineage>
</organism>
<dbReference type="InterPro" id="IPR000477">
    <property type="entry name" value="RT_dom"/>
</dbReference>
<accession>A0A2I0WX45</accession>
<dbReference type="AlphaFoldDB" id="A0A2I0WX45"/>
<evidence type="ECO:0000313" key="11">
    <source>
        <dbReference type="Proteomes" id="UP000233837"/>
    </source>
</evidence>
<dbReference type="Gene3D" id="3.30.70.270">
    <property type="match status" value="2"/>
</dbReference>
<sequence length="634" mass="73146">MSQSPTTETTIITADEGSLLVLRRLLSSQKEDVSQRHSIFQTRCTVGGKVCQMIIDSGSCENVVSNTMVEKLALTTENHPKPYTLSWIQKDNEVKLTKRCLVKFSIGTFEEQVWCDVVPMDACHLLLGRPWQFDRKTIHDGETNTYSFKYNNKKILLAPLQGPQSNQQSPQLLTRSLFLKAFKEAGIGFLLVVMLPNDFSCSEAVEVQDILDNYRDVLTTELPSELPPERQIQHAIDFVPGAVIPNRPAYRLRPDEQIELKRQVQELLDKGFVRHSVSPCVVPALLVPKKDGTYRMCIDSRSVNKITVKYRFPIPCIDDLFDQLQGSSIFSKLDLRSGYHQIRMRQGDEWKTAFKTHEGLYEWLVMPFGLTNAPSTFMRLMNHILQPFLTKFVIAYFDDVLIYSRDLQEHRLHLRQVLDLLREQQLFVNLDKCQFAVSHISFLGYELSAEGLKVDLNKIEAIRNWPTPKSFTDIRRFHGLASFYRRFIRNFSSIAAPMTELLKTDKFEWDQRAQVSFEALKSHLSSAPILTLPDFNKVFEVECDASNVGIGAVLTQGGHPVAYFSEKLSETRRKYTTYDKEFYAIVRALQHWSHYLLANEFVLFSDHEALRFLSHQKKLKDRHAHWSEFLSAFD</sequence>
<dbReference type="InterPro" id="IPR021109">
    <property type="entry name" value="Peptidase_aspartic_dom_sf"/>
</dbReference>
<keyword evidence="4" id="KW-0548">Nucleotidyltransferase</keyword>
<keyword evidence="8 10" id="KW-0695">RNA-directed DNA polymerase</keyword>
<dbReference type="CDD" id="cd00303">
    <property type="entry name" value="retropepsin_like"/>
    <property type="match status" value="1"/>
</dbReference>
<evidence type="ECO:0000256" key="2">
    <source>
        <dbReference type="ARBA" id="ARBA00022670"/>
    </source>
</evidence>
<dbReference type="PANTHER" id="PTHR35046:SF23">
    <property type="entry name" value="NUCLEOTIDYLTRANSFERASE, RIBONUCLEASE H"/>
    <property type="match status" value="1"/>
</dbReference>
<keyword evidence="3" id="KW-0808">Transferase</keyword>
<dbReference type="GO" id="GO:0008233">
    <property type="term" value="F:peptidase activity"/>
    <property type="evidence" value="ECO:0007669"/>
    <property type="project" value="UniProtKB-KW"/>
</dbReference>
<evidence type="ECO:0000256" key="7">
    <source>
        <dbReference type="ARBA" id="ARBA00022801"/>
    </source>
</evidence>
<dbReference type="EMBL" id="KZ502363">
    <property type="protein sequence ID" value="PKU80217.1"/>
    <property type="molecule type" value="Genomic_DNA"/>
</dbReference>
<reference evidence="10 11" key="2">
    <citation type="journal article" date="2017" name="Nature">
        <title>The Apostasia genome and the evolution of orchids.</title>
        <authorList>
            <person name="Zhang G.Q."/>
            <person name="Liu K.W."/>
            <person name="Li Z."/>
            <person name="Lohaus R."/>
            <person name="Hsiao Y.Y."/>
            <person name="Niu S.C."/>
            <person name="Wang J.Y."/>
            <person name="Lin Y.C."/>
            <person name="Xu Q."/>
            <person name="Chen L.J."/>
            <person name="Yoshida K."/>
            <person name="Fujiwara S."/>
            <person name="Wang Z.W."/>
            <person name="Zhang Y.Q."/>
            <person name="Mitsuda N."/>
            <person name="Wang M."/>
            <person name="Liu G.H."/>
            <person name="Pecoraro L."/>
            <person name="Huang H.X."/>
            <person name="Xiao X.J."/>
            <person name="Lin M."/>
            <person name="Wu X.Y."/>
            <person name="Wu W.L."/>
            <person name="Chen Y.Y."/>
            <person name="Chang S.B."/>
            <person name="Sakamoto S."/>
            <person name="Ohme-Takagi M."/>
            <person name="Yagi M."/>
            <person name="Zeng S.J."/>
            <person name="Shen C.Y."/>
            <person name="Yeh C.M."/>
            <person name="Luo Y.B."/>
            <person name="Tsai W.C."/>
            <person name="Van de Peer Y."/>
            <person name="Liu Z.J."/>
        </authorList>
    </citation>
    <scope>NUCLEOTIDE SEQUENCE [LARGE SCALE GENOMIC DNA]</scope>
    <source>
        <tissue evidence="10">The whole plant</tissue>
    </source>
</reference>
<dbReference type="FunFam" id="3.30.70.270:FF:000020">
    <property type="entry name" value="Transposon Tf2-6 polyprotein-like Protein"/>
    <property type="match status" value="1"/>
</dbReference>
<evidence type="ECO:0000259" key="9">
    <source>
        <dbReference type="PROSITE" id="PS50878"/>
    </source>
</evidence>
<keyword evidence="2" id="KW-0645">Protease</keyword>
<evidence type="ECO:0000256" key="1">
    <source>
        <dbReference type="ARBA" id="ARBA00012493"/>
    </source>
</evidence>